<feature type="transmembrane region" description="Helical" evidence="7">
    <location>
        <begin position="364"/>
        <end position="388"/>
    </location>
</feature>
<accession>A0A0Q1DV34</accession>
<dbReference type="CDD" id="cd17321">
    <property type="entry name" value="MFS_MMR_MDR_like"/>
    <property type="match status" value="1"/>
</dbReference>
<dbReference type="InterPro" id="IPR036259">
    <property type="entry name" value="MFS_trans_sf"/>
</dbReference>
<gene>
    <name evidence="9" type="primary">qacA_2</name>
    <name evidence="9" type="ORF">Clow_02212</name>
</gene>
<dbReference type="Proteomes" id="UP000050488">
    <property type="component" value="Unassembled WGS sequence"/>
</dbReference>
<feature type="transmembrane region" description="Helical" evidence="7">
    <location>
        <begin position="233"/>
        <end position="252"/>
    </location>
</feature>
<feature type="transmembrane region" description="Helical" evidence="7">
    <location>
        <begin position="309"/>
        <end position="330"/>
    </location>
</feature>
<sequence>MQHSPGAANTTPAQRWTFLAVISTGLFLIGMDNSVLFTALPQLEEQLHTTERQALWIINAYPLVLSGLLLGTGTLGDRIGHRRMFLVGLSIFVLGSLTAAFSPTAIALIAARALLGLGGATMMPATLALIRVTFRNERELSTAIGIWGSVAVVGAASGPVIGGALLEAFWWGSVFLINVPVGLIALVAALILAPPNQPNPAAHWDWLSSLLALLTVSGLVMSIKEAAHSPRQWGLLAVSLLVVVVAGACFTLRQRRLAVPLLDAAIFRNRMFSGGVLAAAGAMFAMSGLELTTTQRFQLALGYSPLHAGLVVALAAVAAMPLSILGGAYLHRLGFRTLITGGFGLISGAVLVSAVGLWADSMPIFLLGIALAGAGMGAAMSVSSTAIIGSAPRERAGMASSVEEVSYEFGSLLSVAILGSLLPTFLKAFTEGGATYEDAFDSSYLVILCIIAVVGAVFAAITAWCFQGNPRRTPFGEGH</sequence>
<keyword evidence="10" id="KW-1185">Reference proteome</keyword>
<evidence type="ECO:0000256" key="6">
    <source>
        <dbReference type="ARBA" id="ARBA00023136"/>
    </source>
</evidence>
<feature type="transmembrane region" description="Helical" evidence="7">
    <location>
        <begin position="84"/>
        <end position="103"/>
    </location>
</feature>
<feature type="domain" description="Major facilitator superfamily (MFS) profile" evidence="8">
    <location>
        <begin position="18"/>
        <end position="467"/>
    </location>
</feature>
<feature type="transmembrane region" description="Helical" evidence="7">
    <location>
        <begin position="409"/>
        <end position="430"/>
    </location>
</feature>
<dbReference type="RefSeq" id="WP_055179062.1">
    <property type="nucleotide sequence ID" value="NZ_JAUSQY010000001.1"/>
</dbReference>
<evidence type="ECO:0000256" key="4">
    <source>
        <dbReference type="ARBA" id="ARBA00022692"/>
    </source>
</evidence>
<dbReference type="PANTHER" id="PTHR42718:SF47">
    <property type="entry name" value="METHYL VIOLOGEN RESISTANCE PROTEIN SMVA"/>
    <property type="match status" value="1"/>
</dbReference>
<dbReference type="PANTHER" id="PTHR42718">
    <property type="entry name" value="MAJOR FACILITATOR SUPERFAMILY MULTIDRUG TRANSPORTER MFSC"/>
    <property type="match status" value="1"/>
</dbReference>
<evidence type="ECO:0000256" key="3">
    <source>
        <dbReference type="ARBA" id="ARBA00022475"/>
    </source>
</evidence>
<evidence type="ECO:0000256" key="5">
    <source>
        <dbReference type="ARBA" id="ARBA00022989"/>
    </source>
</evidence>
<dbReference type="PROSITE" id="PS50850">
    <property type="entry name" value="MFS"/>
    <property type="match status" value="1"/>
</dbReference>
<feature type="transmembrane region" description="Helical" evidence="7">
    <location>
        <begin position="142"/>
        <end position="162"/>
    </location>
</feature>
<dbReference type="PATRIC" id="fig|1544413.3.peg.2210"/>
<organism evidence="9 10">
    <name type="scientific">Corynebacterium lowii</name>
    <dbReference type="NCBI Taxonomy" id="1544413"/>
    <lineage>
        <taxon>Bacteria</taxon>
        <taxon>Bacillati</taxon>
        <taxon>Actinomycetota</taxon>
        <taxon>Actinomycetes</taxon>
        <taxon>Mycobacteriales</taxon>
        <taxon>Corynebacteriaceae</taxon>
        <taxon>Corynebacterium</taxon>
    </lineage>
</organism>
<keyword evidence="5 7" id="KW-1133">Transmembrane helix</keyword>
<keyword evidence="2" id="KW-0813">Transport</keyword>
<evidence type="ECO:0000256" key="2">
    <source>
        <dbReference type="ARBA" id="ARBA00022448"/>
    </source>
</evidence>
<reference evidence="9 10" key="1">
    <citation type="submission" date="2015-10" db="EMBL/GenBank/DDBJ databases">
        <title>Corynebacteirum lowii and Corynebacterium oculi species nova, derived from human clinical disease and and emended description of Corynebacterium mastiditis.</title>
        <authorList>
            <person name="Bernard K."/>
            <person name="Pacheco A.L."/>
            <person name="Mcdougall C."/>
            <person name="Burtx T."/>
            <person name="Weibe D."/>
            <person name="Tyler S."/>
            <person name="Olson A.B."/>
            <person name="Cnockaert M."/>
            <person name="Eguchi H."/>
            <person name="Kuwahara T."/>
            <person name="Nakayama-Imaohji H."/>
            <person name="Boudewijins M."/>
            <person name="Van Hoecke F."/>
            <person name="Bernier A.-M."/>
            <person name="Vandamme P."/>
        </authorList>
    </citation>
    <scope>NUCLEOTIDE SEQUENCE [LARGE SCALE GENOMIC DNA]</scope>
    <source>
        <strain evidence="9 10">NML 130206</strain>
    </source>
</reference>
<feature type="transmembrane region" description="Helical" evidence="7">
    <location>
        <begin position="337"/>
        <end position="358"/>
    </location>
</feature>
<dbReference type="SUPFAM" id="SSF103473">
    <property type="entry name" value="MFS general substrate transporter"/>
    <property type="match status" value="1"/>
</dbReference>
<feature type="transmembrane region" description="Helical" evidence="7">
    <location>
        <begin position="442"/>
        <end position="466"/>
    </location>
</feature>
<evidence type="ECO:0000259" key="8">
    <source>
        <dbReference type="PROSITE" id="PS50850"/>
    </source>
</evidence>
<keyword evidence="6 7" id="KW-0472">Membrane</keyword>
<dbReference type="Gene3D" id="1.20.1250.20">
    <property type="entry name" value="MFS general substrate transporter like domains"/>
    <property type="match status" value="1"/>
</dbReference>
<feature type="transmembrane region" description="Helical" evidence="7">
    <location>
        <begin position="16"/>
        <end position="41"/>
    </location>
</feature>
<feature type="transmembrane region" description="Helical" evidence="7">
    <location>
        <begin position="272"/>
        <end position="289"/>
    </location>
</feature>
<dbReference type="InterPro" id="IPR011701">
    <property type="entry name" value="MFS"/>
</dbReference>
<feature type="transmembrane region" description="Helical" evidence="7">
    <location>
        <begin position="109"/>
        <end position="130"/>
    </location>
</feature>
<protein>
    <submittedName>
        <fullName evidence="9">Antiseptic resistance protein</fullName>
    </submittedName>
</protein>
<evidence type="ECO:0000313" key="10">
    <source>
        <dbReference type="Proteomes" id="UP000050488"/>
    </source>
</evidence>
<evidence type="ECO:0000256" key="1">
    <source>
        <dbReference type="ARBA" id="ARBA00004651"/>
    </source>
</evidence>
<evidence type="ECO:0000313" key="9">
    <source>
        <dbReference type="EMBL" id="KQB84011.1"/>
    </source>
</evidence>
<evidence type="ECO:0000256" key="7">
    <source>
        <dbReference type="SAM" id="Phobius"/>
    </source>
</evidence>
<dbReference type="STRING" id="1544413.Clow_02212"/>
<dbReference type="InterPro" id="IPR020846">
    <property type="entry name" value="MFS_dom"/>
</dbReference>
<keyword evidence="3" id="KW-1003">Cell membrane</keyword>
<dbReference type="Gene3D" id="1.20.1720.10">
    <property type="entry name" value="Multidrug resistance protein D"/>
    <property type="match status" value="1"/>
</dbReference>
<name>A0A0Q1DV34_9CORY</name>
<comment type="caution">
    <text evidence="9">The sequence shown here is derived from an EMBL/GenBank/DDBJ whole genome shotgun (WGS) entry which is preliminary data.</text>
</comment>
<keyword evidence="4 7" id="KW-0812">Transmembrane</keyword>
<dbReference type="EMBL" id="LKEV01000008">
    <property type="protein sequence ID" value="KQB84011.1"/>
    <property type="molecule type" value="Genomic_DNA"/>
</dbReference>
<feature type="transmembrane region" description="Helical" evidence="7">
    <location>
        <begin position="168"/>
        <end position="192"/>
    </location>
</feature>
<comment type="subcellular location">
    <subcellularLocation>
        <location evidence="1">Cell membrane</location>
        <topology evidence="1">Multi-pass membrane protein</topology>
    </subcellularLocation>
</comment>
<feature type="transmembrane region" description="Helical" evidence="7">
    <location>
        <begin position="204"/>
        <end position="221"/>
    </location>
</feature>
<dbReference type="Pfam" id="PF07690">
    <property type="entry name" value="MFS_1"/>
    <property type="match status" value="1"/>
</dbReference>
<dbReference type="GO" id="GO:0022857">
    <property type="term" value="F:transmembrane transporter activity"/>
    <property type="evidence" value="ECO:0007669"/>
    <property type="project" value="InterPro"/>
</dbReference>
<feature type="transmembrane region" description="Helical" evidence="7">
    <location>
        <begin position="53"/>
        <end position="72"/>
    </location>
</feature>
<dbReference type="GO" id="GO:0005886">
    <property type="term" value="C:plasma membrane"/>
    <property type="evidence" value="ECO:0007669"/>
    <property type="project" value="UniProtKB-SubCell"/>
</dbReference>
<dbReference type="OrthoDB" id="9781469at2"/>
<dbReference type="AlphaFoldDB" id="A0A0Q1DV34"/>
<proteinExistence type="predicted"/>